<keyword evidence="7" id="KW-0812">Transmembrane</keyword>
<evidence type="ECO:0000256" key="5">
    <source>
        <dbReference type="ARBA" id="ARBA00022764"/>
    </source>
</evidence>
<name>A0A937D9J2_9FLAO</name>
<keyword evidence="7" id="KW-1133">Transmembrane helix</keyword>
<evidence type="ECO:0000259" key="8">
    <source>
        <dbReference type="Pfam" id="PF16822"/>
    </source>
</evidence>
<evidence type="ECO:0000256" key="6">
    <source>
        <dbReference type="ARBA" id="ARBA00022841"/>
    </source>
</evidence>
<feature type="domain" description="AlgX/AlgJ SGNH hydrolase-like" evidence="8">
    <location>
        <begin position="79"/>
        <end position="246"/>
    </location>
</feature>
<dbReference type="GO" id="GO:0042121">
    <property type="term" value="P:alginic acid biosynthetic process"/>
    <property type="evidence" value="ECO:0007669"/>
    <property type="project" value="UniProtKB-KW"/>
</dbReference>
<dbReference type="GO" id="GO:0016740">
    <property type="term" value="F:transferase activity"/>
    <property type="evidence" value="ECO:0007669"/>
    <property type="project" value="UniProtKB-KW"/>
</dbReference>
<evidence type="ECO:0000256" key="7">
    <source>
        <dbReference type="SAM" id="Phobius"/>
    </source>
</evidence>
<proteinExistence type="predicted"/>
<evidence type="ECO:0000256" key="4">
    <source>
        <dbReference type="ARBA" id="ARBA00022729"/>
    </source>
</evidence>
<comment type="pathway">
    <text evidence="2">Glycan biosynthesis; alginate biosynthesis.</text>
</comment>
<dbReference type="InterPro" id="IPR031811">
    <property type="entry name" value="ALGX/ALGJ_SGNH-like"/>
</dbReference>
<dbReference type="RefSeq" id="WP_201916643.1">
    <property type="nucleotide sequence ID" value="NZ_BAABAX010000021.1"/>
</dbReference>
<evidence type="ECO:0000256" key="3">
    <source>
        <dbReference type="ARBA" id="ARBA00022679"/>
    </source>
</evidence>
<gene>
    <name evidence="9" type="ORF">JJQ60_03465</name>
</gene>
<dbReference type="Proteomes" id="UP000651057">
    <property type="component" value="Unassembled WGS sequence"/>
</dbReference>
<evidence type="ECO:0000256" key="1">
    <source>
        <dbReference type="ARBA" id="ARBA00004418"/>
    </source>
</evidence>
<comment type="subcellular location">
    <subcellularLocation>
        <location evidence="1">Periplasm</location>
    </subcellularLocation>
</comment>
<keyword evidence="5" id="KW-0574">Periplasm</keyword>
<evidence type="ECO:0000313" key="10">
    <source>
        <dbReference type="Proteomes" id="UP000651057"/>
    </source>
</evidence>
<evidence type="ECO:0000256" key="2">
    <source>
        <dbReference type="ARBA" id="ARBA00005182"/>
    </source>
</evidence>
<organism evidence="9 10">
    <name type="scientific">Aquimarina mytili</name>
    <dbReference type="NCBI Taxonomy" id="874423"/>
    <lineage>
        <taxon>Bacteria</taxon>
        <taxon>Pseudomonadati</taxon>
        <taxon>Bacteroidota</taxon>
        <taxon>Flavobacteriia</taxon>
        <taxon>Flavobacteriales</taxon>
        <taxon>Flavobacteriaceae</taxon>
        <taxon>Aquimarina</taxon>
    </lineage>
</organism>
<keyword evidence="3" id="KW-0808">Transferase</keyword>
<protein>
    <recommendedName>
        <fullName evidence="8">AlgX/AlgJ SGNH hydrolase-like domain-containing protein</fullName>
    </recommendedName>
</protein>
<comment type="caution">
    <text evidence="9">The sequence shown here is derived from an EMBL/GenBank/DDBJ whole genome shotgun (WGS) entry which is preliminary data.</text>
</comment>
<dbReference type="GO" id="GO:0042597">
    <property type="term" value="C:periplasmic space"/>
    <property type="evidence" value="ECO:0007669"/>
    <property type="project" value="UniProtKB-SubCell"/>
</dbReference>
<evidence type="ECO:0000313" key="9">
    <source>
        <dbReference type="EMBL" id="MBL0682558.1"/>
    </source>
</evidence>
<keyword evidence="4" id="KW-0732">Signal</keyword>
<accession>A0A937D9J2</accession>
<keyword evidence="6" id="KW-0016">Alginate biosynthesis</keyword>
<sequence>MQKKIIKIFIIVFITMISIPFVFTVLKIKVKPVNKLEKEISLNFKRNFPLKADLFKIYYAIKNDIFETNPMRRQVVDVKNGWKFLGDDYSNALSESKRIIVFNKKEIESLKQILTYRNNWLKERNIKFYLSVAPNKHSVYGDMIDIKEYNRNSKLEQIDSLCKTLDINFINLGADFPKDENIRLYHKTDTHWNDYAGFYAFGSIMKQITKDFVNTEFNIYTLDDMNIETTIDPIGDLNEILRLEKSEAFIHFNFKNPEKIHELDKTLTIRKGYHKDPSFYELRYRNDINDLKIMTMNDSFFGYFRKYLVNNFGNSLFIWDYVFDENLIESEKPDILLHEIAERDVDFLLVK</sequence>
<keyword evidence="7" id="KW-0472">Membrane</keyword>
<dbReference type="AlphaFoldDB" id="A0A937D9J2"/>
<dbReference type="EMBL" id="JAERQJ010000001">
    <property type="protein sequence ID" value="MBL0682558.1"/>
    <property type="molecule type" value="Genomic_DNA"/>
</dbReference>
<dbReference type="Pfam" id="PF16822">
    <property type="entry name" value="ALGX"/>
    <property type="match status" value="1"/>
</dbReference>
<reference evidence="9" key="1">
    <citation type="submission" date="2021-01" db="EMBL/GenBank/DDBJ databases">
        <authorList>
            <person name="Zhong Y.L."/>
        </authorList>
    </citation>
    <scope>NUCLEOTIDE SEQUENCE</scope>
    <source>
        <strain evidence="9">KCTC 23302</strain>
    </source>
</reference>
<keyword evidence="10" id="KW-1185">Reference proteome</keyword>
<feature type="transmembrane region" description="Helical" evidence="7">
    <location>
        <begin position="6"/>
        <end position="26"/>
    </location>
</feature>